<protein>
    <submittedName>
        <fullName evidence="1">Uncharacterized protein</fullName>
    </submittedName>
</protein>
<sequence length="247" mass="28052">MKAVLVQNKIASAISTPDKYPESWTGEILAEKLGDAQSCLIMHLKDNILREVEVTSEPSHEHTLKPELALETNEESNVLEPNEPILDNSDDDENHPEAQAQALRDYQLPRDRGSAFLGSSKWQTYHRCGRVQVARPFVGNFQPIKKTTQTSIGAPSLQPVEDDDEVDDSYHPSDDEEDETTFEQLWINQEIQWIQLTKLVESTCRYADELAYQRASIDRQEVILARLCKRFRPDQGNSRGGDIDFGP</sequence>
<evidence type="ECO:0000313" key="1">
    <source>
        <dbReference type="EMBL" id="KAI5681059.1"/>
    </source>
</evidence>
<gene>
    <name evidence="1" type="ORF">M9H77_02286</name>
</gene>
<proteinExistence type="predicted"/>
<name>A0ACC0C8E1_CATRO</name>
<evidence type="ECO:0000313" key="2">
    <source>
        <dbReference type="Proteomes" id="UP001060085"/>
    </source>
</evidence>
<organism evidence="1 2">
    <name type="scientific">Catharanthus roseus</name>
    <name type="common">Madagascar periwinkle</name>
    <name type="synonym">Vinca rosea</name>
    <dbReference type="NCBI Taxonomy" id="4058"/>
    <lineage>
        <taxon>Eukaryota</taxon>
        <taxon>Viridiplantae</taxon>
        <taxon>Streptophyta</taxon>
        <taxon>Embryophyta</taxon>
        <taxon>Tracheophyta</taxon>
        <taxon>Spermatophyta</taxon>
        <taxon>Magnoliopsida</taxon>
        <taxon>eudicotyledons</taxon>
        <taxon>Gunneridae</taxon>
        <taxon>Pentapetalae</taxon>
        <taxon>asterids</taxon>
        <taxon>lamiids</taxon>
        <taxon>Gentianales</taxon>
        <taxon>Apocynaceae</taxon>
        <taxon>Rauvolfioideae</taxon>
        <taxon>Vinceae</taxon>
        <taxon>Catharanthinae</taxon>
        <taxon>Catharanthus</taxon>
    </lineage>
</organism>
<accession>A0ACC0C8E1</accession>
<dbReference type="EMBL" id="CM044701">
    <property type="protein sequence ID" value="KAI5681059.1"/>
    <property type="molecule type" value="Genomic_DNA"/>
</dbReference>
<dbReference type="Proteomes" id="UP001060085">
    <property type="component" value="Linkage Group LG01"/>
</dbReference>
<keyword evidence="2" id="KW-1185">Reference proteome</keyword>
<reference evidence="2" key="1">
    <citation type="journal article" date="2023" name="Nat. Plants">
        <title>Single-cell RNA sequencing provides a high-resolution roadmap for understanding the multicellular compartmentation of specialized metabolism.</title>
        <authorList>
            <person name="Sun S."/>
            <person name="Shen X."/>
            <person name="Li Y."/>
            <person name="Li Y."/>
            <person name="Wang S."/>
            <person name="Li R."/>
            <person name="Zhang H."/>
            <person name="Shen G."/>
            <person name="Guo B."/>
            <person name="Wei J."/>
            <person name="Xu J."/>
            <person name="St-Pierre B."/>
            <person name="Chen S."/>
            <person name="Sun C."/>
        </authorList>
    </citation>
    <scope>NUCLEOTIDE SEQUENCE [LARGE SCALE GENOMIC DNA]</scope>
</reference>
<comment type="caution">
    <text evidence="1">The sequence shown here is derived from an EMBL/GenBank/DDBJ whole genome shotgun (WGS) entry which is preliminary data.</text>
</comment>